<organism evidence="1 2">
    <name type="scientific">Escherichia phage ESCO5</name>
    <dbReference type="NCBI Taxonomy" id="1897495"/>
    <lineage>
        <taxon>Viruses</taxon>
        <taxon>Duplodnaviria</taxon>
        <taxon>Heunggongvirae</taxon>
        <taxon>Uroviricota</taxon>
        <taxon>Caudoviricetes</taxon>
        <taxon>Stephanstirmvirinae</taxon>
        <taxon>Phapecoctavirus</taxon>
        <taxon>Phapecoctavirus ESCO5</taxon>
        <taxon>Escherichia virus ESCO5</taxon>
    </lineage>
</organism>
<reference evidence="1 2" key="1">
    <citation type="submission" date="2017-02" db="EMBL/GenBank/DDBJ databases">
        <title>Complete genome sequence of two Escherichia coli phages, vB_EcoM_ ESCO5 and vB_EcoM_ESCO13, which are related to phAPEC8.</title>
        <authorList>
            <person name="Trotereau A."/>
            <person name="Gonnet M."/>
            <person name="Viardot A."/>
            <person name="Lalmanach A.-C."/>
            <person name="Guabiraba R."/>
            <person name="Chanteloup N."/>
            <person name="Schouler C."/>
        </authorList>
    </citation>
    <scope>NUCLEOTIDE SEQUENCE [LARGE SCALE GENOMIC DNA]</scope>
</reference>
<protein>
    <submittedName>
        <fullName evidence="1">Uncharacterized protein</fullName>
    </submittedName>
</protein>
<evidence type="ECO:0000313" key="2">
    <source>
        <dbReference type="Proteomes" id="UP000223130"/>
    </source>
</evidence>
<keyword evidence="2" id="KW-1185">Reference proteome</keyword>
<sequence length="139" mass="15780">MLGKIKAFFKRIVEGSPTEGALGRSLTGEPLSIISISRHGGYSIRQTPLGIEGSMLSWTISQVGDNRLAAIALLRGEYDYCLSASCKKHLIEHIRDRVEREGGYFFETKRNEQGTLDFTKVYWDNHTRQTVEQLLEERC</sequence>
<gene>
    <name evidence="1" type="ORF">ESCO5_00228</name>
</gene>
<dbReference type="EMBL" id="KX664695">
    <property type="protein sequence ID" value="AOT23319.1"/>
    <property type="molecule type" value="Genomic_DNA"/>
</dbReference>
<name>A0A1D8EQJ3_9CAUD</name>
<accession>A0A1D8EQJ3</accession>
<proteinExistence type="predicted"/>
<evidence type="ECO:0000313" key="1">
    <source>
        <dbReference type="EMBL" id="AOT23319.1"/>
    </source>
</evidence>
<dbReference type="Proteomes" id="UP000223130">
    <property type="component" value="Segment"/>
</dbReference>